<proteinExistence type="inferred from homology"/>
<comment type="catalytic activity">
    <reaction evidence="4 5">
        <text>L-glutaminyl-[peptide chain release factor] + S-adenosyl-L-methionine = N(5)-methyl-L-glutaminyl-[peptide chain release factor] + S-adenosyl-L-homocysteine + H(+)</text>
        <dbReference type="Rhea" id="RHEA:42896"/>
        <dbReference type="Rhea" id="RHEA-COMP:10271"/>
        <dbReference type="Rhea" id="RHEA-COMP:10272"/>
        <dbReference type="ChEBI" id="CHEBI:15378"/>
        <dbReference type="ChEBI" id="CHEBI:30011"/>
        <dbReference type="ChEBI" id="CHEBI:57856"/>
        <dbReference type="ChEBI" id="CHEBI:59789"/>
        <dbReference type="ChEBI" id="CHEBI:61891"/>
        <dbReference type="EC" id="2.1.1.297"/>
    </reaction>
</comment>
<feature type="domain" description="Methyltransferase small" evidence="6">
    <location>
        <begin position="114"/>
        <end position="200"/>
    </location>
</feature>
<evidence type="ECO:0000313" key="9">
    <source>
        <dbReference type="Proteomes" id="UP000199306"/>
    </source>
</evidence>
<dbReference type="NCBIfam" id="TIGR03534">
    <property type="entry name" value="RF_mod_PrmC"/>
    <property type="match status" value="1"/>
</dbReference>
<evidence type="ECO:0000256" key="2">
    <source>
        <dbReference type="ARBA" id="ARBA00022679"/>
    </source>
</evidence>
<dbReference type="InterPro" id="IPR029063">
    <property type="entry name" value="SAM-dependent_MTases_sf"/>
</dbReference>
<dbReference type="STRING" id="1079859.SAMN04515674_103329"/>
<dbReference type="PANTHER" id="PTHR18895:SF74">
    <property type="entry name" value="MTRF1L RELEASE FACTOR GLUTAMINE METHYLTRANSFERASE"/>
    <property type="match status" value="1"/>
</dbReference>
<dbReference type="Gene3D" id="3.40.50.150">
    <property type="entry name" value="Vaccinia Virus protein VP39"/>
    <property type="match status" value="1"/>
</dbReference>
<dbReference type="SUPFAM" id="SSF53335">
    <property type="entry name" value="S-adenosyl-L-methionine-dependent methyltransferases"/>
    <property type="match status" value="1"/>
</dbReference>
<gene>
    <name evidence="5" type="primary">prmC</name>
    <name evidence="8" type="ORF">SAMN04515674_103329</name>
</gene>
<dbReference type="Gene3D" id="1.10.8.10">
    <property type="entry name" value="DNA helicase RuvA subunit, C-terminal domain"/>
    <property type="match status" value="1"/>
</dbReference>
<keyword evidence="9" id="KW-1185">Reference proteome</keyword>
<feature type="binding site" evidence="5">
    <location>
        <begin position="122"/>
        <end position="126"/>
    </location>
    <ligand>
        <name>S-adenosyl-L-methionine</name>
        <dbReference type="ChEBI" id="CHEBI:59789"/>
    </ligand>
</feature>
<feature type="binding site" evidence="5">
    <location>
        <position position="190"/>
    </location>
    <ligand>
        <name>S-adenosyl-L-methionine</name>
        <dbReference type="ChEBI" id="CHEBI:59789"/>
    </ligand>
</feature>
<comment type="caution">
    <text evidence="5">Lacks conserved residue(s) required for the propagation of feature annotation.</text>
</comment>
<dbReference type="InterPro" id="IPR019874">
    <property type="entry name" value="RF_methyltr_PrmC"/>
</dbReference>
<feature type="binding site" evidence="5">
    <location>
        <position position="145"/>
    </location>
    <ligand>
        <name>S-adenosyl-L-methionine</name>
        <dbReference type="ChEBI" id="CHEBI:59789"/>
    </ligand>
</feature>
<dbReference type="EMBL" id="FOXH01000003">
    <property type="protein sequence ID" value="SFP48837.1"/>
    <property type="molecule type" value="Genomic_DNA"/>
</dbReference>
<dbReference type="EC" id="2.1.1.297" evidence="5"/>
<dbReference type="GO" id="GO:0102559">
    <property type="term" value="F:peptide chain release factor N(5)-glutamine methyltransferase activity"/>
    <property type="evidence" value="ECO:0007669"/>
    <property type="project" value="UniProtKB-EC"/>
</dbReference>
<dbReference type="OrthoDB" id="9800643at2"/>
<dbReference type="AlphaFoldDB" id="A0A1I5QRZ5"/>
<dbReference type="HAMAP" id="MF_02126">
    <property type="entry name" value="RF_methyltr_PrmC"/>
    <property type="match status" value="1"/>
</dbReference>
<dbReference type="InterPro" id="IPR002052">
    <property type="entry name" value="DNA_methylase_N6_adenine_CS"/>
</dbReference>
<evidence type="ECO:0000256" key="1">
    <source>
        <dbReference type="ARBA" id="ARBA00022603"/>
    </source>
</evidence>
<evidence type="ECO:0000259" key="7">
    <source>
        <dbReference type="Pfam" id="PF17827"/>
    </source>
</evidence>
<dbReference type="NCBIfam" id="TIGR00536">
    <property type="entry name" value="hemK_fam"/>
    <property type="match status" value="1"/>
</dbReference>
<feature type="binding site" evidence="5">
    <location>
        <begin position="190"/>
        <end position="193"/>
    </location>
    <ligand>
        <name>substrate</name>
    </ligand>
</feature>
<dbReference type="CDD" id="cd02440">
    <property type="entry name" value="AdoMet_MTases"/>
    <property type="match status" value="1"/>
</dbReference>
<reference evidence="8 9" key="1">
    <citation type="submission" date="2016-10" db="EMBL/GenBank/DDBJ databases">
        <authorList>
            <person name="de Groot N.N."/>
        </authorList>
    </citation>
    <scope>NUCLEOTIDE SEQUENCE [LARGE SCALE GENOMIC DNA]</scope>
    <source>
        <strain evidence="9">E92,LMG 26720,CCM 7988</strain>
    </source>
</reference>
<evidence type="ECO:0000256" key="4">
    <source>
        <dbReference type="ARBA" id="ARBA00048391"/>
    </source>
</evidence>
<dbReference type="RefSeq" id="WP_092014575.1">
    <property type="nucleotide sequence ID" value="NZ_FOXH01000003.1"/>
</dbReference>
<accession>A0A1I5QRZ5</accession>
<comment type="function">
    <text evidence="5">Methylates the class 1 translation termination release factors RF1/PrfA and RF2/PrfB on the glutamine residue of the universally conserved GGQ motif.</text>
</comment>
<evidence type="ECO:0000256" key="3">
    <source>
        <dbReference type="ARBA" id="ARBA00022691"/>
    </source>
</evidence>
<dbReference type="Pfam" id="PF17827">
    <property type="entry name" value="PrmC_N"/>
    <property type="match status" value="1"/>
</dbReference>
<evidence type="ECO:0000313" key="8">
    <source>
        <dbReference type="EMBL" id="SFP48837.1"/>
    </source>
</evidence>
<dbReference type="Pfam" id="PF05175">
    <property type="entry name" value="MTS"/>
    <property type="match status" value="1"/>
</dbReference>
<dbReference type="InterPro" id="IPR040758">
    <property type="entry name" value="PrmC_N"/>
</dbReference>
<sequence length="285" mass="32528">MILYSSRDIFDRLVSEISTVYDDNEAKSISYWLLSHFQNLSKTDIFLDKKTDKLFDFEEIIIRLKKNEPVQYIIGETEFYGRNFKVTKATLIPRPETEELIQLVSDRYKNFTGESLKILDIGTGSGCIAVSLAKELPVPEVMAFDISEEALKVAEENARMNDAKVSFLKTDVLNIDVAQMSEKFDIIVSNPPYVTNREAEDMQKNVLDFEPHLALFVEDHDPLIFYRRIAELAGKCLNRNGFCAVEINQAFGKETAEVFKETGFSKVEVIKDLSGRDRFVSAGYI</sequence>
<comment type="similarity">
    <text evidence="5">Belongs to the protein N5-glutamine methyltransferase family. PrmC subfamily.</text>
</comment>
<evidence type="ECO:0000259" key="6">
    <source>
        <dbReference type="Pfam" id="PF05175"/>
    </source>
</evidence>
<organism evidence="8 9">
    <name type="scientific">Pseudarcicella hirudinis</name>
    <dbReference type="NCBI Taxonomy" id="1079859"/>
    <lineage>
        <taxon>Bacteria</taxon>
        <taxon>Pseudomonadati</taxon>
        <taxon>Bacteroidota</taxon>
        <taxon>Cytophagia</taxon>
        <taxon>Cytophagales</taxon>
        <taxon>Flectobacillaceae</taxon>
        <taxon>Pseudarcicella</taxon>
    </lineage>
</organism>
<keyword evidence="3 5" id="KW-0949">S-adenosyl-L-methionine</keyword>
<dbReference type="PROSITE" id="PS00092">
    <property type="entry name" value="N6_MTASE"/>
    <property type="match status" value="1"/>
</dbReference>
<dbReference type="PANTHER" id="PTHR18895">
    <property type="entry name" value="HEMK METHYLTRANSFERASE"/>
    <property type="match status" value="1"/>
</dbReference>
<dbReference type="InterPro" id="IPR004556">
    <property type="entry name" value="HemK-like"/>
</dbReference>
<keyword evidence="1 5" id="KW-0489">Methyltransferase</keyword>
<dbReference type="InterPro" id="IPR007848">
    <property type="entry name" value="Small_mtfrase_dom"/>
</dbReference>
<protein>
    <recommendedName>
        <fullName evidence="5">Release factor glutamine methyltransferase</fullName>
        <shortName evidence="5">RF MTase</shortName>
        <ecNumber evidence="5">2.1.1.297</ecNumber>
    </recommendedName>
    <alternativeName>
        <fullName evidence="5">N5-glutamine methyltransferase PrmC</fullName>
    </alternativeName>
    <alternativeName>
        <fullName evidence="5">Protein-(glutamine-N5) MTase PrmC</fullName>
    </alternativeName>
    <alternativeName>
        <fullName evidence="5">Protein-glutamine N-methyltransferase PrmC</fullName>
    </alternativeName>
</protein>
<evidence type="ECO:0000256" key="5">
    <source>
        <dbReference type="HAMAP-Rule" id="MF_02126"/>
    </source>
</evidence>
<dbReference type="Proteomes" id="UP000199306">
    <property type="component" value="Unassembled WGS sequence"/>
</dbReference>
<keyword evidence="2 5" id="KW-0808">Transferase</keyword>
<dbReference type="GO" id="GO:0003676">
    <property type="term" value="F:nucleic acid binding"/>
    <property type="evidence" value="ECO:0007669"/>
    <property type="project" value="InterPro"/>
</dbReference>
<feature type="domain" description="Release factor glutamine methyltransferase N-terminal" evidence="7">
    <location>
        <begin position="24"/>
        <end position="75"/>
    </location>
</feature>
<name>A0A1I5QRZ5_9BACT</name>
<dbReference type="GO" id="GO:0032259">
    <property type="term" value="P:methylation"/>
    <property type="evidence" value="ECO:0007669"/>
    <property type="project" value="UniProtKB-KW"/>
</dbReference>
<dbReference type="InterPro" id="IPR050320">
    <property type="entry name" value="N5-glutamine_MTase"/>
</dbReference>